<evidence type="ECO:0000313" key="4">
    <source>
        <dbReference type="Proteomes" id="UP000177791"/>
    </source>
</evidence>
<dbReference type="GO" id="GO:0006270">
    <property type="term" value="P:DNA replication initiation"/>
    <property type="evidence" value="ECO:0007669"/>
    <property type="project" value="InterPro"/>
</dbReference>
<dbReference type="SUPFAM" id="SSF46785">
    <property type="entry name" value="Winged helix' DNA-binding domain"/>
    <property type="match status" value="1"/>
</dbReference>
<dbReference type="AlphaFoldDB" id="A0A1G1T3D1"/>
<comment type="similarity">
    <text evidence="1">Belongs to the initiator RepB protein family.</text>
</comment>
<gene>
    <name evidence="3" type="ORF">BEN48_14590</name>
</gene>
<dbReference type="Pfam" id="PF21205">
    <property type="entry name" value="Rep3_C"/>
    <property type="match status" value="1"/>
</dbReference>
<sequence>MLPATWLPDLTTAPLAYSGLQLDLLFYLLSTLKEGPASRPVELWLGGFSAAAGKKHNYSYVAAAAAALVAQPLTIRGKQEQYRPLRLFDRVRSVPGQGLLQIKLARAGLPYLLELRDLIPATSLRAFLQLSSKHAKRIYALCCRYKAKGRTPTFTVADFKQMLGLVDEQGHEKQQGFTSLRKHVLEAAVQQINATTDLRIACQLEKHGRAVFYLAFTVKCQALPVLLPAAGLDAEPATG</sequence>
<dbReference type="InterPro" id="IPR036388">
    <property type="entry name" value="WH-like_DNA-bd_sf"/>
</dbReference>
<dbReference type="Gene3D" id="1.10.10.10">
    <property type="entry name" value="Winged helix-like DNA-binding domain superfamily/Winged helix DNA-binding domain"/>
    <property type="match status" value="2"/>
</dbReference>
<reference evidence="3 4" key="1">
    <citation type="submission" date="2016-08" db="EMBL/GenBank/DDBJ databases">
        <title>Hymenobacter coccineus sp. nov., Hymenobacter lapidarius sp. nov. and Hymenobacter glacialis sp. nov., isolated from Antarctic soil.</title>
        <authorList>
            <person name="Sedlacek I."/>
            <person name="Kralova S."/>
            <person name="Kyrova K."/>
            <person name="Maslanova I."/>
            <person name="Stankova E."/>
            <person name="Vrbovska V."/>
            <person name="Nemec M."/>
            <person name="Bartak M."/>
            <person name="Svec P."/>
            <person name="Busse H.-J."/>
            <person name="Pantucek R."/>
        </authorList>
    </citation>
    <scope>NUCLEOTIDE SEQUENCE [LARGE SCALE GENOMIC DNA]</scope>
    <source>
        <strain evidence="3 4">CCM 8648</strain>
    </source>
</reference>
<dbReference type="EMBL" id="MDZC01000059">
    <property type="protein sequence ID" value="OGX85389.1"/>
    <property type="molecule type" value="Genomic_DNA"/>
</dbReference>
<evidence type="ECO:0000259" key="2">
    <source>
        <dbReference type="Pfam" id="PF01051"/>
    </source>
</evidence>
<protein>
    <recommendedName>
        <fullName evidence="2">Initiator Rep protein WH1 domain-containing protein</fullName>
    </recommendedName>
</protein>
<evidence type="ECO:0000256" key="1">
    <source>
        <dbReference type="ARBA" id="ARBA00038283"/>
    </source>
</evidence>
<dbReference type="InterPro" id="IPR000525">
    <property type="entry name" value="Initiator_Rep_WH1"/>
</dbReference>
<keyword evidence="4" id="KW-1185">Reference proteome</keyword>
<dbReference type="GO" id="GO:0003887">
    <property type="term" value="F:DNA-directed DNA polymerase activity"/>
    <property type="evidence" value="ECO:0007669"/>
    <property type="project" value="InterPro"/>
</dbReference>
<feature type="domain" description="Initiator Rep protein WH1" evidence="2">
    <location>
        <begin position="9"/>
        <end position="143"/>
    </location>
</feature>
<accession>A0A1G1T3D1</accession>
<name>A0A1G1T3D1_9BACT</name>
<dbReference type="InterPro" id="IPR036390">
    <property type="entry name" value="WH_DNA-bd_sf"/>
</dbReference>
<comment type="caution">
    <text evidence="3">The sequence shown here is derived from an EMBL/GenBank/DDBJ whole genome shotgun (WGS) entry which is preliminary data.</text>
</comment>
<dbReference type="Proteomes" id="UP000177791">
    <property type="component" value="Unassembled WGS sequence"/>
</dbReference>
<dbReference type="Pfam" id="PF01051">
    <property type="entry name" value="Rep3_N"/>
    <property type="match status" value="1"/>
</dbReference>
<evidence type="ECO:0000313" key="3">
    <source>
        <dbReference type="EMBL" id="OGX85389.1"/>
    </source>
</evidence>
<dbReference type="STRING" id="1908236.BEN48_14590"/>
<proteinExistence type="inferred from homology"/>
<organism evidence="3 4">
    <name type="scientific">Hymenobacter glacialis</name>
    <dbReference type="NCBI Taxonomy" id="1908236"/>
    <lineage>
        <taxon>Bacteria</taxon>
        <taxon>Pseudomonadati</taxon>
        <taxon>Bacteroidota</taxon>
        <taxon>Cytophagia</taxon>
        <taxon>Cytophagales</taxon>
        <taxon>Hymenobacteraceae</taxon>
        <taxon>Hymenobacter</taxon>
    </lineage>
</organism>